<name>A0A1I0QQK1_9RHOB</name>
<feature type="transmembrane region" description="Helical" evidence="1">
    <location>
        <begin position="12"/>
        <end position="29"/>
    </location>
</feature>
<evidence type="ECO:0000313" key="3">
    <source>
        <dbReference type="Proteomes" id="UP000199167"/>
    </source>
</evidence>
<keyword evidence="3" id="KW-1185">Reference proteome</keyword>
<evidence type="ECO:0000313" key="2">
    <source>
        <dbReference type="EMBL" id="SEW29750.1"/>
    </source>
</evidence>
<feature type="transmembrane region" description="Helical" evidence="1">
    <location>
        <begin position="35"/>
        <end position="52"/>
    </location>
</feature>
<protein>
    <submittedName>
        <fullName evidence="2">Uncharacterized protein</fullName>
    </submittedName>
</protein>
<dbReference type="STRING" id="364200.SAMN04488515_2104"/>
<proteinExistence type="predicted"/>
<reference evidence="2 3" key="1">
    <citation type="submission" date="2016-10" db="EMBL/GenBank/DDBJ databases">
        <authorList>
            <person name="de Groot N.N."/>
        </authorList>
    </citation>
    <scope>NUCLEOTIDE SEQUENCE [LARGE SCALE GENOMIC DNA]</scope>
    <source>
        <strain evidence="2 3">DSM 17925</strain>
    </source>
</reference>
<keyword evidence="1" id="KW-1133">Transmembrane helix</keyword>
<dbReference type="Proteomes" id="UP000199167">
    <property type="component" value="Unassembled WGS sequence"/>
</dbReference>
<accession>A0A1I0QQK1</accession>
<dbReference type="EMBL" id="FOIZ01000001">
    <property type="protein sequence ID" value="SEW29750.1"/>
    <property type="molecule type" value="Genomic_DNA"/>
</dbReference>
<dbReference type="RefSeq" id="WP_089993666.1">
    <property type="nucleotide sequence ID" value="NZ_FOIZ01000001.1"/>
</dbReference>
<organism evidence="2 3">
    <name type="scientific">Cognatiyoonia koreensis</name>
    <dbReference type="NCBI Taxonomy" id="364200"/>
    <lineage>
        <taxon>Bacteria</taxon>
        <taxon>Pseudomonadati</taxon>
        <taxon>Pseudomonadota</taxon>
        <taxon>Alphaproteobacteria</taxon>
        <taxon>Rhodobacterales</taxon>
        <taxon>Paracoccaceae</taxon>
        <taxon>Cognatiyoonia</taxon>
    </lineage>
</organism>
<gene>
    <name evidence="2" type="ORF">SAMN04488515_2104</name>
</gene>
<evidence type="ECO:0000256" key="1">
    <source>
        <dbReference type="SAM" id="Phobius"/>
    </source>
</evidence>
<keyword evidence="1" id="KW-0812">Transmembrane</keyword>
<sequence>MKPRTWDWTTKVIIASAFVMAGMIAFWVWTGNFAGFPVFMIAAVVFVGLGAIERMRYQQRAPVSKEDQMRVNILRGLRDKN</sequence>
<keyword evidence="1" id="KW-0472">Membrane</keyword>
<dbReference type="AlphaFoldDB" id="A0A1I0QQK1"/>